<evidence type="ECO:0000313" key="9">
    <source>
        <dbReference type="Proteomes" id="UP000045706"/>
    </source>
</evidence>
<evidence type="ECO:0000256" key="3">
    <source>
        <dbReference type="ARBA" id="ARBA00022989"/>
    </source>
</evidence>
<feature type="transmembrane region" description="Helical" evidence="5">
    <location>
        <begin position="261"/>
        <end position="281"/>
    </location>
</feature>
<organism evidence="7 9">
    <name type="scientific">Verticillium longisporum</name>
    <name type="common">Verticillium dahliae var. longisporum</name>
    <dbReference type="NCBI Taxonomy" id="100787"/>
    <lineage>
        <taxon>Eukaryota</taxon>
        <taxon>Fungi</taxon>
        <taxon>Dikarya</taxon>
        <taxon>Ascomycota</taxon>
        <taxon>Pezizomycotina</taxon>
        <taxon>Sordariomycetes</taxon>
        <taxon>Hypocreomycetidae</taxon>
        <taxon>Glomerellales</taxon>
        <taxon>Plectosphaerellaceae</taxon>
        <taxon>Verticillium</taxon>
    </lineage>
</organism>
<dbReference type="AlphaFoldDB" id="A0A0G4M0X1"/>
<dbReference type="EMBL" id="CVQH01011112">
    <property type="protein sequence ID" value="CRK19841.1"/>
    <property type="molecule type" value="Genomic_DNA"/>
</dbReference>
<keyword evidence="4 5" id="KW-0472">Membrane</keyword>
<feature type="transmembrane region" description="Helical" evidence="5">
    <location>
        <begin position="183"/>
        <end position="207"/>
    </location>
</feature>
<dbReference type="Proteomes" id="UP000045706">
    <property type="component" value="Unassembled WGS sequence"/>
</dbReference>
<dbReference type="PANTHER" id="PTHR31465">
    <property type="entry name" value="PROTEIN RTA1-RELATED"/>
    <property type="match status" value="1"/>
</dbReference>
<evidence type="ECO:0000256" key="5">
    <source>
        <dbReference type="SAM" id="Phobius"/>
    </source>
</evidence>
<feature type="transmembrane region" description="Helical" evidence="5">
    <location>
        <begin position="70"/>
        <end position="93"/>
    </location>
</feature>
<dbReference type="PANTHER" id="PTHR31465:SF1">
    <property type="entry name" value="PROTEIN RTA1-RELATED"/>
    <property type="match status" value="1"/>
</dbReference>
<evidence type="ECO:0000256" key="4">
    <source>
        <dbReference type="ARBA" id="ARBA00023136"/>
    </source>
</evidence>
<dbReference type="Proteomes" id="UP000044602">
    <property type="component" value="Unassembled WGS sequence"/>
</dbReference>
<feature type="transmembrane region" description="Helical" evidence="5">
    <location>
        <begin position="105"/>
        <end position="125"/>
    </location>
</feature>
<evidence type="ECO:0000256" key="2">
    <source>
        <dbReference type="ARBA" id="ARBA00022692"/>
    </source>
</evidence>
<sequence>QASLIMDLFARLAANAEVPGASSANSTAPAEEQIFKLYHYHPSEVGAIIFLLAFLVTTLWHCWQLVRTRIWIMIPIIAGGIFEMVGYGGRFASGKETPDWTLTPYILQAILLLVAPALFAATIYMELGRIVTLIDGEGHSLIPRKWMTKLFVIGDVLSFFLQGGGGGYQASGTLAALKTGANIINVGLFVQLIFFGIFLVVAVNFHVRVRRAPTARSRIGIPWEKHLKILYAAGMLIMVRSLFRAVEYLQGFDGYLLSHEVYLYIFDALLMFITMVLFNFVHPAEILGQKGRIASFASGIGLQPRY</sequence>
<dbReference type="InterPro" id="IPR007568">
    <property type="entry name" value="RTA1"/>
</dbReference>
<feature type="transmembrane region" description="Helical" evidence="5">
    <location>
        <begin position="228"/>
        <end position="249"/>
    </location>
</feature>
<reference evidence="8 9" key="1">
    <citation type="submission" date="2015-05" db="EMBL/GenBank/DDBJ databases">
        <authorList>
            <person name="Fogelqvist Johan"/>
        </authorList>
    </citation>
    <scope>NUCLEOTIDE SEQUENCE [LARGE SCALE GENOMIC DNA]</scope>
    <source>
        <strain evidence="6">VL1</strain>
        <strain evidence="7">VL2</strain>
    </source>
</reference>
<feature type="transmembrane region" description="Helical" evidence="5">
    <location>
        <begin position="146"/>
        <end position="163"/>
    </location>
</feature>
<feature type="transmembrane region" description="Helical" evidence="5">
    <location>
        <begin position="45"/>
        <end position="63"/>
    </location>
</feature>
<keyword evidence="3 5" id="KW-1133">Transmembrane helix</keyword>
<dbReference type="Pfam" id="PF04479">
    <property type="entry name" value="RTA1"/>
    <property type="match status" value="1"/>
</dbReference>
<name>A0A0G4M0X1_VERLO</name>
<feature type="non-terminal residue" evidence="7">
    <location>
        <position position="1"/>
    </location>
</feature>
<keyword evidence="8" id="KW-1185">Reference proteome</keyword>
<evidence type="ECO:0000313" key="6">
    <source>
        <dbReference type="EMBL" id="CRK19841.1"/>
    </source>
</evidence>
<evidence type="ECO:0000313" key="7">
    <source>
        <dbReference type="EMBL" id="CRK27909.1"/>
    </source>
</evidence>
<dbReference type="STRING" id="100787.A0A0G4M0X1"/>
<evidence type="ECO:0000256" key="1">
    <source>
        <dbReference type="ARBA" id="ARBA00004141"/>
    </source>
</evidence>
<comment type="subcellular location">
    <subcellularLocation>
        <location evidence="1">Membrane</location>
        <topology evidence="1">Multi-pass membrane protein</topology>
    </subcellularLocation>
</comment>
<dbReference type="GO" id="GO:0016020">
    <property type="term" value="C:membrane"/>
    <property type="evidence" value="ECO:0007669"/>
    <property type="project" value="UniProtKB-SubCell"/>
</dbReference>
<evidence type="ECO:0000313" key="8">
    <source>
        <dbReference type="Proteomes" id="UP000044602"/>
    </source>
</evidence>
<accession>A0A0G4M0X1</accession>
<protein>
    <recommendedName>
        <fullName evidence="10">RTA1 like protein</fullName>
    </recommendedName>
</protein>
<proteinExistence type="predicted"/>
<dbReference type="EMBL" id="CVQI01020557">
    <property type="protein sequence ID" value="CRK27909.1"/>
    <property type="molecule type" value="Genomic_DNA"/>
</dbReference>
<evidence type="ECO:0008006" key="10">
    <source>
        <dbReference type="Google" id="ProtNLM"/>
    </source>
</evidence>
<keyword evidence="2 5" id="KW-0812">Transmembrane</keyword>
<gene>
    <name evidence="6" type="ORF">BN1708_000498</name>
    <name evidence="7" type="ORF">BN1723_014051</name>
</gene>